<reference evidence="7" key="1">
    <citation type="submission" date="2023-01" db="EMBL/GenBank/DDBJ databases">
        <title>Genome assembly of the deep-sea coral Lophelia pertusa.</title>
        <authorList>
            <person name="Herrera S."/>
            <person name="Cordes E."/>
        </authorList>
    </citation>
    <scope>NUCLEOTIDE SEQUENCE</scope>
    <source>
        <strain evidence="7">USNM1676648</strain>
        <tissue evidence="7">Polyp</tissue>
    </source>
</reference>
<comment type="subcellular location">
    <subcellularLocation>
        <location evidence="1">Membrane</location>
        <topology evidence="1">Multi-pass membrane protein</topology>
    </subcellularLocation>
</comment>
<dbReference type="EMBL" id="MU825891">
    <property type="protein sequence ID" value="KAJ7384061.1"/>
    <property type="molecule type" value="Genomic_DNA"/>
</dbReference>
<feature type="signal peptide" evidence="6">
    <location>
        <begin position="1"/>
        <end position="21"/>
    </location>
</feature>
<evidence type="ECO:0000256" key="3">
    <source>
        <dbReference type="ARBA" id="ARBA00022692"/>
    </source>
</evidence>
<evidence type="ECO:0000313" key="8">
    <source>
        <dbReference type="Proteomes" id="UP001163046"/>
    </source>
</evidence>
<dbReference type="InterPro" id="IPR038213">
    <property type="entry name" value="IFI6/IFI27-like_sf"/>
</dbReference>
<sequence>MKWHFILCLILLLSCSSPIYARDEKSNSEGGEWCWKDYVTVGILGGTAAVVAAPFVVTAAGFTTGGVAAGSIAAGIQSSVYGGYVGATSAFAVLQSFGAAGIGMIPSAGIFTAGAGVTTWLKTKVAPCDKGPKCSSDQE</sequence>
<gene>
    <name evidence="7" type="ORF">OS493_024075</name>
</gene>
<proteinExistence type="inferred from homology"/>
<dbReference type="GO" id="GO:0016020">
    <property type="term" value="C:membrane"/>
    <property type="evidence" value="ECO:0007669"/>
    <property type="project" value="UniProtKB-SubCell"/>
</dbReference>
<evidence type="ECO:0000256" key="6">
    <source>
        <dbReference type="SAM" id="SignalP"/>
    </source>
</evidence>
<organism evidence="7 8">
    <name type="scientific">Desmophyllum pertusum</name>
    <dbReference type="NCBI Taxonomy" id="174260"/>
    <lineage>
        <taxon>Eukaryota</taxon>
        <taxon>Metazoa</taxon>
        <taxon>Cnidaria</taxon>
        <taxon>Anthozoa</taxon>
        <taxon>Hexacorallia</taxon>
        <taxon>Scleractinia</taxon>
        <taxon>Caryophylliina</taxon>
        <taxon>Caryophylliidae</taxon>
        <taxon>Desmophyllum</taxon>
    </lineage>
</organism>
<feature type="chain" id="PRO_5040854262" evidence="6">
    <location>
        <begin position="22"/>
        <end position="139"/>
    </location>
</feature>
<dbReference type="PANTHER" id="PTHR16932">
    <property type="entry name" value="INTERFERON ALPHA-INDUCIBLE PROTEIN 27"/>
    <property type="match status" value="1"/>
</dbReference>
<protein>
    <submittedName>
        <fullName evidence="7">Uncharacterized protein</fullName>
    </submittedName>
</protein>
<evidence type="ECO:0000256" key="5">
    <source>
        <dbReference type="ARBA" id="ARBA00023136"/>
    </source>
</evidence>
<dbReference type="Gene3D" id="6.10.110.10">
    <property type="match status" value="1"/>
</dbReference>
<dbReference type="OrthoDB" id="440424at2759"/>
<dbReference type="PANTHER" id="PTHR16932:SF18">
    <property type="entry name" value="INTERFERON, ALPHA-INDUCIBLE PROTEIN 27-LIKE 2"/>
    <property type="match status" value="1"/>
</dbReference>
<dbReference type="InterPro" id="IPR009311">
    <property type="entry name" value="IFI6/IFI27-like"/>
</dbReference>
<comment type="similarity">
    <text evidence="2">Belongs to the IFI6/IFI27 family.</text>
</comment>
<evidence type="ECO:0000313" key="7">
    <source>
        <dbReference type="EMBL" id="KAJ7384061.1"/>
    </source>
</evidence>
<keyword evidence="8" id="KW-1185">Reference proteome</keyword>
<keyword evidence="3" id="KW-0812">Transmembrane</keyword>
<name>A0A9W9ZLS6_9CNID</name>
<evidence type="ECO:0000256" key="4">
    <source>
        <dbReference type="ARBA" id="ARBA00022989"/>
    </source>
</evidence>
<evidence type="ECO:0000256" key="1">
    <source>
        <dbReference type="ARBA" id="ARBA00004141"/>
    </source>
</evidence>
<dbReference type="AlphaFoldDB" id="A0A9W9ZLS6"/>
<dbReference type="Proteomes" id="UP001163046">
    <property type="component" value="Unassembled WGS sequence"/>
</dbReference>
<dbReference type="Pfam" id="PF06140">
    <property type="entry name" value="Ifi-6-16"/>
    <property type="match status" value="1"/>
</dbReference>
<comment type="caution">
    <text evidence="7">The sequence shown here is derived from an EMBL/GenBank/DDBJ whole genome shotgun (WGS) entry which is preliminary data.</text>
</comment>
<accession>A0A9W9ZLS6</accession>
<keyword evidence="4" id="KW-1133">Transmembrane helix</keyword>
<keyword evidence="6" id="KW-0732">Signal</keyword>
<dbReference type="PROSITE" id="PS51257">
    <property type="entry name" value="PROKAR_LIPOPROTEIN"/>
    <property type="match status" value="1"/>
</dbReference>
<evidence type="ECO:0000256" key="2">
    <source>
        <dbReference type="ARBA" id="ARBA00007262"/>
    </source>
</evidence>
<keyword evidence="5" id="KW-0472">Membrane</keyword>